<feature type="transmembrane region" description="Helical" evidence="12">
    <location>
        <begin position="99"/>
        <end position="120"/>
    </location>
</feature>
<keyword evidence="10 11" id="KW-0807">Transducer</keyword>
<dbReference type="GO" id="GO:0004930">
    <property type="term" value="F:G protein-coupled receptor activity"/>
    <property type="evidence" value="ECO:0007669"/>
    <property type="project" value="UniProtKB-KW"/>
</dbReference>
<gene>
    <name evidence="14" type="ORF">GDO54_018659</name>
</gene>
<accession>A0AAV2ZP50</accession>
<dbReference type="FunFam" id="1.20.1070.10:FF:000015">
    <property type="entry name" value="Olfactory receptor"/>
    <property type="match status" value="1"/>
</dbReference>
<keyword evidence="4 11" id="KW-0812">Transmembrane</keyword>
<dbReference type="PROSITE" id="PS00237">
    <property type="entry name" value="G_PROTEIN_RECEP_F1_1"/>
    <property type="match status" value="1"/>
</dbReference>
<evidence type="ECO:0000256" key="4">
    <source>
        <dbReference type="ARBA" id="ARBA00022692"/>
    </source>
</evidence>
<sequence>MDLINKTLATEFILVGFTNDPKTNAGLFVLFLTIYLITVIGNTFMICIIIISRHLHVPMYFFLCNLAFIDLVYSTNSLPKVLVDLLSSRRVITLLGCGVQVHVGIFLGNLESALLTVMAYDRYNAIRNPLYYPVLMRWSICYGLITFVWIYSFVISVVPGLLQPMRVCYPNIINHISCEVLAVIKLSCDNTQKNELMIFSLSFFSLLVPFFCIIVSYICIICSIGKIHSVGKSKAFSTCSSHVAVVALFYGTKKMHKDLADMKTYPDISPQTSDLILRLQASKAQEASRTAPAINCIQDIDTLKMTCGEDKQYEWTGNLKS</sequence>
<organism evidence="14 15">
    <name type="scientific">Pyxicephalus adspersus</name>
    <name type="common">African bullfrog</name>
    <dbReference type="NCBI Taxonomy" id="30357"/>
    <lineage>
        <taxon>Eukaryota</taxon>
        <taxon>Metazoa</taxon>
        <taxon>Chordata</taxon>
        <taxon>Craniata</taxon>
        <taxon>Vertebrata</taxon>
        <taxon>Euteleostomi</taxon>
        <taxon>Amphibia</taxon>
        <taxon>Batrachia</taxon>
        <taxon>Anura</taxon>
        <taxon>Neobatrachia</taxon>
        <taxon>Ranoidea</taxon>
        <taxon>Pyxicephalidae</taxon>
        <taxon>Pyxicephalinae</taxon>
        <taxon>Pyxicephalus</taxon>
    </lineage>
</organism>
<keyword evidence="5 12" id="KW-0552">Olfaction</keyword>
<keyword evidence="8 12" id="KW-0472">Membrane</keyword>
<evidence type="ECO:0000313" key="15">
    <source>
        <dbReference type="Proteomes" id="UP001181693"/>
    </source>
</evidence>
<evidence type="ECO:0000256" key="10">
    <source>
        <dbReference type="ARBA" id="ARBA00023224"/>
    </source>
</evidence>
<keyword evidence="2 12" id="KW-1003">Cell membrane</keyword>
<keyword evidence="9 11" id="KW-0675">Receptor</keyword>
<keyword evidence="7 11" id="KW-0297">G-protein coupled receptor</keyword>
<dbReference type="InterPro" id="IPR000276">
    <property type="entry name" value="GPCR_Rhodpsn"/>
</dbReference>
<dbReference type="GO" id="GO:0005886">
    <property type="term" value="C:plasma membrane"/>
    <property type="evidence" value="ECO:0007669"/>
    <property type="project" value="UniProtKB-SubCell"/>
</dbReference>
<keyword evidence="3 12" id="KW-0716">Sensory transduction</keyword>
<evidence type="ECO:0000256" key="11">
    <source>
        <dbReference type="RuleBase" id="RU000688"/>
    </source>
</evidence>
<dbReference type="InterPro" id="IPR017452">
    <property type="entry name" value="GPCR_Rhodpsn_7TM"/>
</dbReference>
<evidence type="ECO:0000256" key="3">
    <source>
        <dbReference type="ARBA" id="ARBA00022606"/>
    </source>
</evidence>
<dbReference type="PANTHER" id="PTHR26453">
    <property type="entry name" value="OLFACTORY RECEPTOR"/>
    <property type="match status" value="1"/>
</dbReference>
<evidence type="ECO:0000256" key="7">
    <source>
        <dbReference type="ARBA" id="ARBA00023040"/>
    </source>
</evidence>
<evidence type="ECO:0000256" key="5">
    <source>
        <dbReference type="ARBA" id="ARBA00022725"/>
    </source>
</evidence>
<dbReference type="PROSITE" id="PS50262">
    <property type="entry name" value="G_PROTEIN_RECEP_F1_2"/>
    <property type="match status" value="1"/>
</dbReference>
<dbReference type="InterPro" id="IPR000725">
    <property type="entry name" value="Olfact_rcpt"/>
</dbReference>
<dbReference type="EMBL" id="DYDO01000104">
    <property type="protein sequence ID" value="DBA13650.1"/>
    <property type="molecule type" value="Genomic_DNA"/>
</dbReference>
<comment type="caution">
    <text evidence="14">The sequence shown here is derived from an EMBL/GenBank/DDBJ whole genome shotgun (WGS) entry which is preliminary data.</text>
</comment>
<dbReference type="Pfam" id="PF00001">
    <property type="entry name" value="7tm_1"/>
    <property type="match status" value="1"/>
</dbReference>
<reference evidence="14" key="1">
    <citation type="thesis" date="2020" institute="ProQuest LLC" country="789 East Eisenhower Parkway, Ann Arbor, MI, USA">
        <title>Comparative Genomics and Chromosome Evolution.</title>
        <authorList>
            <person name="Mudd A.B."/>
        </authorList>
    </citation>
    <scope>NUCLEOTIDE SEQUENCE</scope>
    <source>
        <strain evidence="14">1538</strain>
        <tissue evidence="14">Blood</tissue>
    </source>
</reference>
<feature type="transmembrane region" description="Helical" evidence="12">
    <location>
        <begin position="140"/>
        <end position="162"/>
    </location>
</feature>
<evidence type="ECO:0000256" key="9">
    <source>
        <dbReference type="ARBA" id="ARBA00023170"/>
    </source>
</evidence>
<dbReference type="AlphaFoldDB" id="A0AAV2ZP50"/>
<dbReference type="PRINTS" id="PR00245">
    <property type="entry name" value="OLFACTORYR"/>
</dbReference>
<evidence type="ECO:0000256" key="2">
    <source>
        <dbReference type="ARBA" id="ARBA00022475"/>
    </source>
</evidence>
<feature type="domain" description="G-protein coupled receptors family 1 profile" evidence="13">
    <location>
        <begin position="41"/>
        <end position="250"/>
    </location>
</feature>
<evidence type="ECO:0000313" key="14">
    <source>
        <dbReference type="EMBL" id="DBA13650.1"/>
    </source>
</evidence>
<evidence type="ECO:0000256" key="1">
    <source>
        <dbReference type="ARBA" id="ARBA00004651"/>
    </source>
</evidence>
<dbReference type="Gene3D" id="1.20.1070.10">
    <property type="entry name" value="Rhodopsin 7-helix transmembrane proteins"/>
    <property type="match status" value="1"/>
</dbReference>
<proteinExistence type="inferred from homology"/>
<evidence type="ECO:0000256" key="6">
    <source>
        <dbReference type="ARBA" id="ARBA00022989"/>
    </source>
</evidence>
<dbReference type="PRINTS" id="PR00237">
    <property type="entry name" value="GPCRRHODOPSN"/>
</dbReference>
<protein>
    <recommendedName>
        <fullName evidence="12">Olfactory receptor</fullName>
    </recommendedName>
</protein>
<dbReference type="GO" id="GO:0004984">
    <property type="term" value="F:olfactory receptor activity"/>
    <property type="evidence" value="ECO:0007669"/>
    <property type="project" value="InterPro"/>
</dbReference>
<evidence type="ECO:0000256" key="12">
    <source>
        <dbReference type="RuleBase" id="RU363047"/>
    </source>
</evidence>
<evidence type="ECO:0000256" key="8">
    <source>
        <dbReference type="ARBA" id="ARBA00023136"/>
    </source>
</evidence>
<keyword evidence="15" id="KW-1185">Reference proteome</keyword>
<name>A0AAV2ZP50_PYXAD</name>
<feature type="transmembrane region" description="Helical" evidence="12">
    <location>
        <begin position="27"/>
        <end position="52"/>
    </location>
</feature>
<keyword evidence="6 12" id="KW-1133">Transmembrane helix</keyword>
<evidence type="ECO:0000259" key="13">
    <source>
        <dbReference type="PROSITE" id="PS50262"/>
    </source>
</evidence>
<dbReference type="SUPFAM" id="SSF81321">
    <property type="entry name" value="Family A G protein-coupled receptor-like"/>
    <property type="match status" value="1"/>
</dbReference>
<feature type="transmembrane region" description="Helical" evidence="12">
    <location>
        <begin position="196"/>
        <end position="224"/>
    </location>
</feature>
<feature type="transmembrane region" description="Helical" evidence="12">
    <location>
        <begin position="59"/>
        <end position="79"/>
    </location>
</feature>
<dbReference type="Proteomes" id="UP001181693">
    <property type="component" value="Unassembled WGS sequence"/>
</dbReference>
<comment type="subcellular location">
    <subcellularLocation>
        <location evidence="1 12">Cell membrane</location>
        <topology evidence="1 12">Multi-pass membrane protein</topology>
    </subcellularLocation>
</comment>
<comment type="similarity">
    <text evidence="11">Belongs to the G-protein coupled receptor 1 family.</text>
</comment>